<evidence type="ECO:0000313" key="2">
    <source>
        <dbReference type="EMBL" id="PRX49413.1"/>
    </source>
</evidence>
<protein>
    <recommendedName>
        <fullName evidence="1">BFN domain-containing protein</fullName>
    </recommendedName>
</protein>
<gene>
    <name evidence="2" type="ORF">B0I33_103449</name>
</gene>
<sequence length="168" mass="18025">MSAVIPVRVHGVALLPPDETPVMLLQETVGEQRWLPISIGAPEAGALIAAYQEVEHVRPDTIELIGHVVEALGRRVERVEVTALEEGIFLADLVFDDDTRVSARPSDAVAIAVRAGATLEVDEDVLDAAAAEIQFAGEPDPADAEQQIADFRAALDDVKPEDFGDRPD</sequence>
<name>A0A2T0LZ72_9PSEU</name>
<dbReference type="AlphaFoldDB" id="A0A2T0LZ72"/>
<evidence type="ECO:0000259" key="1">
    <source>
        <dbReference type="PROSITE" id="PS51658"/>
    </source>
</evidence>
<dbReference type="Gene3D" id="3.10.690.10">
    <property type="entry name" value="Bifunctional nuclease domain"/>
    <property type="match status" value="1"/>
</dbReference>
<dbReference type="Proteomes" id="UP000238362">
    <property type="component" value="Unassembled WGS sequence"/>
</dbReference>
<dbReference type="EMBL" id="PVNH01000003">
    <property type="protein sequence ID" value="PRX49413.1"/>
    <property type="molecule type" value="Genomic_DNA"/>
</dbReference>
<dbReference type="InterPro" id="IPR036104">
    <property type="entry name" value="BFN_sf"/>
</dbReference>
<comment type="caution">
    <text evidence="2">The sequence shown here is derived from an EMBL/GenBank/DDBJ whole genome shotgun (WGS) entry which is preliminary data.</text>
</comment>
<dbReference type="PANTHER" id="PTHR15160:SF1">
    <property type="entry name" value="VON HIPPEL-LINDAU DISEASE TUMOR SUPPRESSOR"/>
    <property type="match status" value="1"/>
</dbReference>
<dbReference type="Pfam" id="PF02577">
    <property type="entry name" value="BFN_dom"/>
    <property type="match status" value="1"/>
</dbReference>
<evidence type="ECO:0000313" key="3">
    <source>
        <dbReference type="Proteomes" id="UP000238362"/>
    </source>
</evidence>
<accession>A0A2T0LZ72</accession>
<dbReference type="SUPFAM" id="SSF103256">
    <property type="entry name" value="Hypothetical protein TM0160"/>
    <property type="match status" value="1"/>
</dbReference>
<reference evidence="2 3" key="1">
    <citation type="submission" date="2018-03" db="EMBL/GenBank/DDBJ databases">
        <title>Genomic Encyclopedia of Type Strains, Phase III (KMG-III): the genomes of soil and plant-associated and newly described type strains.</title>
        <authorList>
            <person name="Whitman W."/>
        </authorList>
    </citation>
    <scope>NUCLEOTIDE SEQUENCE [LARGE SCALE GENOMIC DNA]</scope>
    <source>
        <strain evidence="2 3">CGMCC 4.7125</strain>
    </source>
</reference>
<keyword evidence="3" id="KW-1185">Reference proteome</keyword>
<dbReference type="PANTHER" id="PTHR15160">
    <property type="entry name" value="VON HIPPEL-LINDAU PROTEIN"/>
    <property type="match status" value="1"/>
</dbReference>
<feature type="domain" description="BFN" evidence="1">
    <location>
        <begin position="4"/>
        <end position="133"/>
    </location>
</feature>
<dbReference type="InterPro" id="IPR003729">
    <property type="entry name" value="Bi_nuclease_dom"/>
</dbReference>
<dbReference type="GO" id="GO:0004518">
    <property type="term" value="F:nuclease activity"/>
    <property type="evidence" value="ECO:0007669"/>
    <property type="project" value="InterPro"/>
</dbReference>
<proteinExistence type="predicted"/>
<organism evidence="2 3">
    <name type="scientific">Prauserella shujinwangii</name>
    <dbReference type="NCBI Taxonomy" id="1453103"/>
    <lineage>
        <taxon>Bacteria</taxon>
        <taxon>Bacillati</taxon>
        <taxon>Actinomycetota</taxon>
        <taxon>Actinomycetes</taxon>
        <taxon>Pseudonocardiales</taxon>
        <taxon>Pseudonocardiaceae</taxon>
        <taxon>Prauserella</taxon>
    </lineage>
</organism>
<dbReference type="PROSITE" id="PS51658">
    <property type="entry name" value="BFN"/>
    <property type="match status" value="1"/>
</dbReference>